<dbReference type="Pfam" id="PF07635">
    <property type="entry name" value="PSCyt1"/>
    <property type="match status" value="1"/>
</dbReference>
<dbReference type="AlphaFoldDB" id="A0A7W9SV20"/>
<dbReference type="PANTHER" id="PTHR35889:SF3">
    <property type="entry name" value="F-BOX DOMAIN-CONTAINING PROTEIN"/>
    <property type="match status" value="1"/>
</dbReference>
<feature type="chain" id="PRO_5031262178" evidence="4">
    <location>
        <begin position="25"/>
        <end position="1070"/>
    </location>
</feature>
<dbReference type="Pfam" id="PF13385">
    <property type="entry name" value="Laminin_G_3"/>
    <property type="match status" value="1"/>
</dbReference>
<dbReference type="InterPro" id="IPR022655">
    <property type="entry name" value="DUF1553"/>
</dbReference>
<protein>
    <submittedName>
        <fullName evidence="6">Mono/diheme cytochrome c family protein</fullName>
    </submittedName>
</protein>
<proteinExistence type="predicted"/>
<dbReference type="Gene3D" id="2.60.120.200">
    <property type="match status" value="1"/>
</dbReference>
<dbReference type="Pfam" id="PF07583">
    <property type="entry name" value="PSCyt2"/>
    <property type="match status" value="1"/>
</dbReference>
<dbReference type="SUPFAM" id="SSF46626">
    <property type="entry name" value="Cytochrome c"/>
    <property type="match status" value="1"/>
</dbReference>
<dbReference type="GO" id="GO:0020037">
    <property type="term" value="F:heme binding"/>
    <property type="evidence" value="ECO:0007669"/>
    <property type="project" value="InterPro"/>
</dbReference>
<dbReference type="InterPro" id="IPR013320">
    <property type="entry name" value="ConA-like_dom_sf"/>
</dbReference>
<organism evidence="6 7">
    <name type="scientific">Armatimonas rosea</name>
    <dbReference type="NCBI Taxonomy" id="685828"/>
    <lineage>
        <taxon>Bacteria</taxon>
        <taxon>Bacillati</taxon>
        <taxon>Armatimonadota</taxon>
        <taxon>Armatimonadia</taxon>
        <taxon>Armatimonadales</taxon>
        <taxon>Armatimonadaceae</taxon>
        <taxon>Armatimonas</taxon>
    </lineage>
</organism>
<evidence type="ECO:0000259" key="5">
    <source>
        <dbReference type="SMART" id="SM00560"/>
    </source>
</evidence>
<feature type="signal peptide" evidence="4">
    <location>
        <begin position="1"/>
        <end position="24"/>
    </location>
</feature>
<evidence type="ECO:0000256" key="2">
    <source>
        <dbReference type="ARBA" id="ARBA00023157"/>
    </source>
</evidence>
<feature type="domain" description="LamG-like jellyroll fold" evidence="5">
    <location>
        <begin position="515"/>
        <end position="656"/>
    </location>
</feature>
<evidence type="ECO:0000256" key="4">
    <source>
        <dbReference type="SAM" id="SignalP"/>
    </source>
</evidence>
<evidence type="ECO:0000256" key="1">
    <source>
        <dbReference type="ARBA" id="ARBA00022729"/>
    </source>
</evidence>
<dbReference type="InterPro" id="IPR036909">
    <property type="entry name" value="Cyt_c-like_dom_sf"/>
</dbReference>
<dbReference type="RefSeq" id="WP_184202346.1">
    <property type="nucleotide sequence ID" value="NZ_JACHGW010000004.1"/>
</dbReference>
<dbReference type="Proteomes" id="UP000520814">
    <property type="component" value="Unassembled WGS sequence"/>
</dbReference>
<evidence type="ECO:0000256" key="3">
    <source>
        <dbReference type="SAM" id="MobiDB-lite"/>
    </source>
</evidence>
<evidence type="ECO:0000313" key="7">
    <source>
        <dbReference type="Proteomes" id="UP000520814"/>
    </source>
</evidence>
<feature type="region of interest" description="Disordered" evidence="3">
    <location>
        <begin position="139"/>
        <end position="186"/>
    </location>
</feature>
<sequence>MNHLRLIVAASLPLVLSLLAGANAQKKSPPPSGGRGGKLSYTRDIRPILAENCFLCHGPDPGSRQAGLRLDQPNAATKKSLWERVSAKADSPLHMPPVHTKKSLTPAQLATLKQWLAEGAAYEKHWAFVAPVLTSLPPAPSLPLKPTFRGGKGGGEGMGSPLPSSPRSGKQSEGRGRGRDANAGTTNPIDLFIRQRLAKENLKPSPEASRAEWLRRVSLDLTGLPPSIAEADAFFADKTPGAYERVVDRLLASPHFGEQMALPWLDVARYGDSYGYQSDQLSTTWPWRDWVVSAFNKNLPYDQFITQQLAGDLLPNATRETRLATTFNRLHRMTNEGGSVPEEWRLESVADRVRTLGTAFLGLTLECARCHDHKYDPIKQSDFYGLSAFFNSIDEHGLYDSGSITPTPSVLLPTPEQEKALEQAKQGVRDAETALVETKKAREAAFQEWLKRRLLEDRKDGGRPDLVEHFGFETLDGVPHADTVPLVEGKVGKAAQLDGENNINLGDKARFTRHTPFTIDFWMKDARILKDPVVVYTSSAGTDAGPYGYDLMIENGILQARMMRHWPGNAIAIRAMSPVPANEWVHVTLTYDGSSTAAGMKLYVEGKPFSTTILRDHIWKGTGTHALAFGQRFRDKGFKGGLIDELSVYSRALTPAELGGTDQLDMLRDYYFSAFDSETRAAQAKLTAAREKVWRAEDPMLEVMAMEELPTPRPSYVLARGAYDAPKTDKNRVGRITPAFLPPLAPAPPAPTSGGARVDRLALARWLTRPDHPLTARVAVNRFWQQLFGRGLVETSEDFGIQGRLPSHPELLDWLAKDFQRDWSVKRLVKQLVLSATYRQSSAQRPELQKRDPQNILLARGPSYRLSAETIRDVALAASGLLDTRLGGPPVSPYQPGDLWREANTMSPGYRQSVGGDLYRRSLYTVWKRTAPMPNMMAFDASGREVCTARRQSTSTPLQALVLLNDPQFVEAARVLGERIVKEGGTTDSQRVVFAFRTLATRFPTPTEARLLEQLYATERQLFSSDAASAAKLLAVGEKKADPALNPVEVAAAASVAQAILNLDTTIWKR</sequence>
<evidence type="ECO:0000313" key="6">
    <source>
        <dbReference type="EMBL" id="MBB6052749.1"/>
    </source>
</evidence>
<dbReference type="InterPro" id="IPR006558">
    <property type="entry name" value="LamG-like"/>
</dbReference>
<keyword evidence="2" id="KW-1015">Disulfide bond</keyword>
<dbReference type="InterPro" id="IPR011444">
    <property type="entry name" value="DUF1549"/>
</dbReference>
<feature type="compositionally biased region" description="Basic and acidic residues" evidence="3">
    <location>
        <begin position="170"/>
        <end position="180"/>
    </location>
</feature>
<comment type="caution">
    <text evidence="6">The sequence shown here is derived from an EMBL/GenBank/DDBJ whole genome shotgun (WGS) entry which is preliminary data.</text>
</comment>
<gene>
    <name evidence="6" type="ORF">HNQ39_004570</name>
</gene>
<dbReference type="SMART" id="SM00560">
    <property type="entry name" value="LamGL"/>
    <property type="match status" value="1"/>
</dbReference>
<reference evidence="6 7" key="1">
    <citation type="submission" date="2020-08" db="EMBL/GenBank/DDBJ databases">
        <title>Genomic Encyclopedia of Type Strains, Phase IV (KMG-IV): sequencing the most valuable type-strain genomes for metagenomic binning, comparative biology and taxonomic classification.</title>
        <authorList>
            <person name="Goeker M."/>
        </authorList>
    </citation>
    <scope>NUCLEOTIDE SEQUENCE [LARGE SCALE GENOMIC DNA]</scope>
    <source>
        <strain evidence="6 7">DSM 23562</strain>
    </source>
</reference>
<dbReference type="InterPro" id="IPR011429">
    <property type="entry name" value="Cyt_c_Planctomycete-type"/>
</dbReference>
<dbReference type="Pfam" id="PF07587">
    <property type="entry name" value="PSD1"/>
    <property type="match status" value="1"/>
</dbReference>
<dbReference type="EMBL" id="JACHGW010000004">
    <property type="protein sequence ID" value="MBB6052749.1"/>
    <property type="molecule type" value="Genomic_DNA"/>
</dbReference>
<keyword evidence="1 4" id="KW-0732">Signal</keyword>
<dbReference type="PANTHER" id="PTHR35889">
    <property type="entry name" value="CYCLOINULO-OLIGOSACCHARIDE FRUCTANOTRANSFERASE-RELATED"/>
    <property type="match status" value="1"/>
</dbReference>
<dbReference type="GO" id="GO:0009055">
    <property type="term" value="F:electron transfer activity"/>
    <property type="evidence" value="ECO:0007669"/>
    <property type="project" value="InterPro"/>
</dbReference>
<name>A0A7W9SV20_ARMRO</name>
<dbReference type="SUPFAM" id="SSF49899">
    <property type="entry name" value="Concanavalin A-like lectins/glucanases"/>
    <property type="match status" value="1"/>
</dbReference>
<keyword evidence="7" id="KW-1185">Reference proteome</keyword>
<accession>A0A7W9SV20</accession>